<proteinExistence type="predicted"/>
<gene>
    <name evidence="1" type="ORF">Lbru_0307</name>
</gene>
<comment type="caution">
    <text evidence="1">The sequence shown here is derived from an EMBL/GenBank/DDBJ whole genome shotgun (WGS) entry which is preliminary data.</text>
</comment>
<keyword evidence="2" id="KW-1185">Reference proteome</keyword>
<dbReference type="Proteomes" id="UP000054742">
    <property type="component" value="Unassembled WGS sequence"/>
</dbReference>
<sequence length="83" mass="9892">MKKLIVALFVFVPSLFLTGCYVTSTSYYPGYTNDYVYSVGYYGYRPYWGSRYYTGSGWSSGYWSGYRGIYSYPRAWYGYVRRW</sequence>
<dbReference type="PATRIC" id="fig|29422.6.peg.321"/>
<dbReference type="EMBL" id="LNXV01000003">
    <property type="protein sequence ID" value="KTC87078.1"/>
    <property type="molecule type" value="Genomic_DNA"/>
</dbReference>
<evidence type="ECO:0000313" key="1">
    <source>
        <dbReference type="EMBL" id="KTC87078.1"/>
    </source>
</evidence>
<accession>A0A0W0SUK1</accession>
<dbReference type="AlphaFoldDB" id="A0A0W0SUK1"/>
<name>A0A0W0SUK1_9GAMM</name>
<dbReference type="PROSITE" id="PS51257">
    <property type="entry name" value="PROKAR_LIPOPROTEIN"/>
    <property type="match status" value="1"/>
</dbReference>
<evidence type="ECO:0008006" key="3">
    <source>
        <dbReference type="Google" id="ProtNLM"/>
    </source>
</evidence>
<evidence type="ECO:0000313" key="2">
    <source>
        <dbReference type="Proteomes" id="UP000054742"/>
    </source>
</evidence>
<dbReference type="RefSeq" id="WP_083500783.1">
    <property type="nucleotide sequence ID" value="NZ_CAAAHU010000001.1"/>
</dbReference>
<protein>
    <recommendedName>
        <fullName evidence="3">Lipoprotein</fullName>
    </recommendedName>
</protein>
<dbReference type="OrthoDB" id="5646208at2"/>
<reference evidence="1 2" key="1">
    <citation type="submission" date="2015-11" db="EMBL/GenBank/DDBJ databases">
        <title>Genomic analysis of 38 Legionella species identifies large and diverse effector repertoires.</title>
        <authorList>
            <person name="Burstein D."/>
            <person name="Amaro F."/>
            <person name="Zusman T."/>
            <person name="Lifshitz Z."/>
            <person name="Cohen O."/>
            <person name="Gilbert J.A."/>
            <person name="Pupko T."/>
            <person name="Shuman H.A."/>
            <person name="Segal G."/>
        </authorList>
    </citation>
    <scope>NUCLEOTIDE SEQUENCE [LARGE SCALE GENOMIC DNA]</scope>
    <source>
        <strain evidence="1 2">ATCC 43878</strain>
    </source>
</reference>
<organism evidence="1 2">
    <name type="scientific">Legionella brunensis</name>
    <dbReference type="NCBI Taxonomy" id="29422"/>
    <lineage>
        <taxon>Bacteria</taxon>
        <taxon>Pseudomonadati</taxon>
        <taxon>Pseudomonadota</taxon>
        <taxon>Gammaproteobacteria</taxon>
        <taxon>Legionellales</taxon>
        <taxon>Legionellaceae</taxon>
        <taxon>Legionella</taxon>
    </lineage>
</organism>